<evidence type="ECO:0000256" key="5">
    <source>
        <dbReference type="ARBA" id="ARBA00010231"/>
    </source>
</evidence>
<comment type="pathway">
    <text evidence="3">Glycolipid metabolism; diglucosyl-diacylglycerol biosynthesis.</text>
</comment>
<evidence type="ECO:0000256" key="15">
    <source>
        <dbReference type="RuleBase" id="RU004326"/>
    </source>
</evidence>
<comment type="similarity">
    <text evidence="5 15">Belongs to the phosphohexose mutase family.</text>
</comment>
<keyword evidence="9 15" id="KW-0479">Metal-binding</keyword>
<evidence type="ECO:0000259" key="19">
    <source>
        <dbReference type="Pfam" id="PF02880"/>
    </source>
</evidence>
<keyword evidence="11 20" id="KW-0413">Isomerase</keyword>
<feature type="domain" description="Alpha-D-phosphohexomutase alpha/beta/alpha" evidence="18">
    <location>
        <begin position="211"/>
        <end position="317"/>
    </location>
</feature>
<dbReference type="InterPro" id="IPR005843">
    <property type="entry name" value="A-D-PHexomutase_C"/>
</dbReference>
<dbReference type="PROSITE" id="PS00710">
    <property type="entry name" value="PGM_PMM"/>
    <property type="match status" value="1"/>
</dbReference>
<evidence type="ECO:0000256" key="7">
    <source>
        <dbReference type="ARBA" id="ARBA00022526"/>
    </source>
</evidence>
<dbReference type="Pfam" id="PF00408">
    <property type="entry name" value="PGM_PMM_IV"/>
    <property type="match status" value="1"/>
</dbReference>
<evidence type="ECO:0000256" key="10">
    <source>
        <dbReference type="ARBA" id="ARBA00022842"/>
    </source>
</evidence>
<protein>
    <recommendedName>
        <fullName evidence="12">Phosphoglucomutase</fullName>
        <ecNumber evidence="6">5.4.2.2</ecNumber>
    </recommendedName>
    <alternativeName>
        <fullName evidence="14">Alpha-phosphoglucomutase</fullName>
    </alternativeName>
    <alternativeName>
        <fullName evidence="13">Glucose phosphomutase</fullName>
    </alternativeName>
</protein>
<evidence type="ECO:0000259" key="16">
    <source>
        <dbReference type="Pfam" id="PF00408"/>
    </source>
</evidence>
<feature type="domain" description="Alpha-D-phosphohexomutase C-terminal" evidence="16">
    <location>
        <begin position="520"/>
        <end position="549"/>
    </location>
</feature>
<dbReference type="InterPro" id="IPR005846">
    <property type="entry name" value="A-D-PHexomutase_a/b/a-III"/>
</dbReference>
<dbReference type="EMBL" id="APBN01000002">
    <property type="protein sequence ID" value="EMT53399.1"/>
    <property type="molecule type" value="Genomic_DNA"/>
</dbReference>
<dbReference type="PATRIC" id="fig|1300222.3.peg.1082"/>
<evidence type="ECO:0000259" key="17">
    <source>
        <dbReference type="Pfam" id="PF02878"/>
    </source>
</evidence>
<evidence type="ECO:0000256" key="8">
    <source>
        <dbReference type="ARBA" id="ARBA00022553"/>
    </source>
</evidence>
<dbReference type="InterPro" id="IPR005844">
    <property type="entry name" value="A-D-PHexomutase_a/b/a-I"/>
</dbReference>
<gene>
    <name evidence="20" type="ORF">I532_05285</name>
</gene>
<dbReference type="Proteomes" id="UP000012081">
    <property type="component" value="Unassembled WGS sequence"/>
</dbReference>
<comment type="catalytic activity">
    <reaction evidence="1">
        <text>alpha-D-glucose 1-phosphate = alpha-D-glucose 6-phosphate</text>
        <dbReference type="Rhea" id="RHEA:23536"/>
        <dbReference type="ChEBI" id="CHEBI:58225"/>
        <dbReference type="ChEBI" id="CHEBI:58601"/>
        <dbReference type="EC" id="5.4.2.2"/>
    </reaction>
</comment>
<keyword evidence="7" id="KW-0313">Glucose metabolism</keyword>
<evidence type="ECO:0000256" key="9">
    <source>
        <dbReference type="ARBA" id="ARBA00022723"/>
    </source>
</evidence>
<dbReference type="Gene3D" id="3.30.310.50">
    <property type="entry name" value="Alpha-D-phosphohexomutase, C-terminal domain"/>
    <property type="match status" value="1"/>
</dbReference>
<dbReference type="STRING" id="1300222.I532_05285"/>
<evidence type="ECO:0000256" key="11">
    <source>
        <dbReference type="ARBA" id="ARBA00023235"/>
    </source>
</evidence>
<sequence>MINWRERYNRWMNYPDLDERLREELQRAKDNEPLLEDLFYADLEFGTGGMRAEMGPGPNRMNVYTVRKISEGLARFIAESGQQAKAQGVVIAYDSRNKSSDFAIESAKVIGRHGIRVYLFDRLCPTPLLSFAVRHLHAFAGIVITASHNPPEYNGYKIYGSDGVQITPATAEQIMAKVNEVTDELSVESGDEASLRQSGLLVQIHDDILEAYVERLQTIRLNPESSGTSQVNIVFTPLHGTAYEPIRLVLSRFGYNQVTVVTEQANPDPHFTNAASLNPEEPHAFELALQYGKRTNADLILATDPDADRIGVAVKKGPQGYTILSGNQIGALLLDYLLSERKRKGLLPDNGTIVKTIVTSEFARAIAADYGVDTVDTLTGFKYIGEKISMYERSGQYTFLFGFEESSGYLIGDFVRDKDGIQTALMLADMCAFHKSSGKSIYDGLIELYKRYGFYSEDLYSLSLKGKAGVEKIRATLSFFRQQGFTEVAGKKVMVVEDFLAGTCREMVNGTSTAIPLPASDVLKYRLDDESWFCLRPSGTEPKLKVYLGTKGVTSEESSQKLRALKNFVLEQFNALGLI</sequence>
<dbReference type="Pfam" id="PF02880">
    <property type="entry name" value="PGM_PMM_III"/>
    <property type="match status" value="1"/>
</dbReference>
<evidence type="ECO:0000256" key="3">
    <source>
        <dbReference type="ARBA" id="ARBA00005164"/>
    </source>
</evidence>
<comment type="cofactor">
    <cofactor evidence="2">
        <name>Mg(2+)</name>
        <dbReference type="ChEBI" id="CHEBI:18420"/>
    </cofactor>
</comment>
<feature type="domain" description="Alpha-D-phosphohexomutase alpha/beta/alpha" evidence="19">
    <location>
        <begin position="326"/>
        <end position="451"/>
    </location>
</feature>
<evidence type="ECO:0000313" key="21">
    <source>
        <dbReference type="Proteomes" id="UP000012081"/>
    </source>
</evidence>
<keyword evidence="21" id="KW-1185">Reference proteome</keyword>
<dbReference type="GO" id="GO:0008973">
    <property type="term" value="F:phosphopentomutase activity"/>
    <property type="evidence" value="ECO:0007669"/>
    <property type="project" value="TreeGrafter"/>
</dbReference>
<dbReference type="InterPro" id="IPR005845">
    <property type="entry name" value="A-D-PHexomutase_a/b/a-II"/>
</dbReference>
<proteinExistence type="inferred from homology"/>
<accession>M8DAT4</accession>
<dbReference type="SUPFAM" id="SSF53738">
    <property type="entry name" value="Phosphoglucomutase, first 3 domains"/>
    <property type="match status" value="3"/>
</dbReference>
<evidence type="ECO:0000256" key="4">
    <source>
        <dbReference type="ARBA" id="ARBA00005189"/>
    </source>
</evidence>
<dbReference type="Gene3D" id="3.40.120.10">
    <property type="entry name" value="Alpha-D-Glucose-1,6-Bisphosphate, subunit A, domain 3"/>
    <property type="match status" value="3"/>
</dbReference>
<keyword evidence="10 15" id="KW-0460">Magnesium</keyword>
<keyword evidence="7" id="KW-0119">Carbohydrate metabolism</keyword>
<evidence type="ECO:0000259" key="18">
    <source>
        <dbReference type="Pfam" id="PF02879"/>
    </source>
</evidence>
<evidence type="ECO:0000256" key="2">
    <source>
        <dbReference type="ARBA" id="ARBA00001946"/>
    </source>
</evidence>
<dbReference type="Pfam" id="PF02879">
    <property type="entry name" value="PGM_PMM_II"/>
    <property type="match status" value="1"/>
</dbReference>
<feature type="domain" description="Alpha-D-phosphohexomutase alpha/beta/alpha" evidence="17">
    <location>
        <begin position="44"/>
        <end position="182"/>
    </location>
</feature>
<dbReference type="GO" id="GO:0006166">
    <property type="term" value="P:purine ribonucleoside salvage"/>
    <property type="evidence" value="ECO:0007669"/>
    <property type="project" value="TreeGrafter"/>
</dbReference>
<evidence type="ECO:0000256" key="1">
    <source>
        <dbReference type="ARBA" id="ARBA00000443"/>
    </source>
</evidence>
<dbReference type="SUPFAM" id="SSF55957">
    <property type="entry name" value="Phosphoglucomutase, C-terminal domain"/>
    <property type="match status" value="1"/>
</dbReference>
<keyword evidence="8" id="KW-0597">Phosphoprotein</keyword>
<dbReference type="EC" id="5.4.2.2" evidence="6"/>
<reference evidence="20 21" key="1">
    <citation type="submission" date="2013-03" db="EMBL/GenBank/DDBJ databases">
        <title>Assembly of a new bacterial strain Brevibacillus borstelensis AK1.</title>
        <authorList>
            <person name="Rajan I."/>
            <person name="PoliReddy D."/>
            <person name="Sugumar T."/>
            <person name="Rathinam K."/>
            <person name="Alqarawi S."/>
            <person name="Khalil A.B."/>
            <person name="Sivakumar N."/>
        </authorList>
    </citation>
    <scope>NUCLEOTIDE SEQUENCE [LARGE SCALE GENOMIC DNA]</scope>
    <source>
        <strain evidence="20 21">AK1</strain>
    </source>
</reference>
<evidence type="ECO:0000256" key="13">
    <source>
        <dbReference type="ARBA" id="ARBA00041398"/>
    </source>
</evidence>
<evidence type="ECO:0000256" key="12">
    <source>
        <dbReference type="ARBA" id="ARBA00039995"/>
    </source>
</evidence>
<comment type="pathway">
    <text evidence="4">Lipid metabolism.</text>
</comment>
<dbReference type="InterPro" id="IPR036900">
    <property type="entry name" value="A-D-PHexomutase_C_sf"/>
</dbReference>
<dbReference type="Pfam" id="PF02878">
    <property type="entry name" value="PGM_PMM_I"/>
    <property type="match status" value="1"/>
</dbReference>
<dbReference type="PANTHER" id="PTHR45745">
    <property type="entry name" value="PHOSPHOMANNOMUTASE 45A"/>
    <property type="match status" value="1"/>
</dbReference>
<dbReference type="GO" id="GO:0005975">
    <property type="term" value="P:carbohydrate metabolic process"/>
    <property type="evidence" value="ECO:0007669"/>
    <property type="project" value="InterPro"/>
</dbReference>
<dbReference type="InterPro" id="IPR016055">
    <property type="entry name" value="A-D-PHexomutase_a/b/a-I/II/III"/>
</dbReference>
<dbReference type="InterPro" id="IPR016066">
    <property type="entry name" value="A-D-PHexomutase_CS"/>
</dbReference>
<dbReference type="GO" id="GO:0000287">
    <property type="term" value="F:magnesium ion binding"/>
    <property type="evidence" value="ECO:0007669"/>
    <property type="project" value="InterPro"/>
</dbReference>
<dbReference type="PRINTS" id="PR00509">
    <property type="entry name" value="PGMPMM"/>
</dbReference>
<evidence type="ECO:0000313" key="20">
    <source>
        <dbReference type="EMBL" id="EMT53399.1"/>
    </source>
</evidence>
<organism evidence="20 21">
    <name type="scientific">Brevibacillus borstelensis AK1</name>
    <dbReference type="NCBI Taxonomy" id="1300222"/>
    <lineage>
        <taxon>Bacteria</taxon>
        <taxon>Bacillati</taxon>
        <taxon>Bacillota</taxon>
        <taxon>Bacilli</taxon>
        <taxon>Bacillales</taxon>
        <taxon>Paenibacillaceae</taxon>
        <taxon>Brevibacillus</taxon>
    </lineage>
</organism>
<dbReference type="AlphaFoldDB" id="M8DAT4"/>
<comment type="caution">
    <text evidence="20">The sequence shown here is derived from an EMBL/GenBank/DDBJ whole genome shotgun (WGS) entry which is preliminary data.</text>
</comment>
<evidence type="ECO:0000256" key="14">
    <source>
        <dbReference type="ARBA" id="ARBA00041467"/>
    </source>
</evidence>
<dbReference type="InterPro" id="IPR005841">
    <property type="entry name" value="Alpha-D-phosphohexomutase_SF"/>
</dbReference>
<dbReference type="PANTHER" id="PTHR45745:SF1">
    <property type="entry name" value="PHOSPHOGLUCOMUTASE 2B-RELATED"/>
    <property type="match status" value="1"/>
</dbReference>
<dbReference type="CDD" id="cd05799">
    <property type="entry name" value="PGM2"/>
    <property type="match status" value="1"/>
</dbReference>
<evidence type="ECO:0000256" key="6">
    <source>
        <dbReference type="ARBA" id="ARBA00012728"/>
    </source>
</evidence>
<name>M8DAT4_9BACL</name>